<dbReference type="EMBL" id="JAYMYR010000007">
    <property type="protein sequence ID" value="KAK7353604.1"/>
    <property type="molecule type" value="Genomic_DNA"/>
</dbReference>
<sequence length="112" mass="12743">MADEAPSLRTRKTQKHDSLAKSNDDILVAALMQLSNEDENSNNDDGAKGKRKRVLFSDEEVVDQRLPNNETPGNDVEVIARPKRMKKYRSLASIYKVRTPITVHPKKEKKVK</sequence>
<evidence type="ECO:0000313" key="2">
    <source>
        <dbReference type="EMBL" id="KAK7353604.1"/>
    </source>
</evidence>
<name>A0AAN9MIU1_PHACN</name>
<evidence type="ECO:0000256" key="1">
    <source>
        <dbReference type="SAM" id="MobiDB-lite"/>
    </source>
</evidence>
<accession>A0AAN9MIU1</accession>
<organism evidence="2 3">
    <name type="scientific">Phaseolus coccineus</name>
    <name type="common">Scarlet runner bean</name>
    <name type="synonym">Phaseolus multiflorus</name>
    <dbReference type="NCBI Taxonomy" id="3886"/>
    <lineage>
        <taxon>Eukaryota</taxon>
        <taxon>Viridiplantae</taxon>
        <taxon>Streptophyta</taxon>
        <taxon>Embryophyta</taxon>
        <taxon>Tracheophyta</taxon>
        <taxon>Spermatophyta</taxon>
        <taxon>Magnoliopsida</taxon>
        <taxon>eudicotyledons</taxon>
        <taxon>Gunneridae</taxon>
        <taxon>Pentapetalae</taxon>
        <taxon>rosids</taxon>
        <taxon>fabids</taxon>
        <taxon>Fabales</taxon>
        <taxon>Fabaceae</taxon>
        <taxon>Papilionoideae</taxon>
        <taxon>50 kb inversion clade</taxon>
        <taxon>NPAAA clade</taxon>
        <taxon>indigoferoid/millettioid clade</taxon>
        <taxon>Phaseoleae</taxon>
        <taxon>Phaseolus</taxon>
    </lineage>
</organism>
<proteinExistence type="predicted"/>
<evidence type="ECO:0000313" key="3">
    <source>
        <dbReference type="Proteomes" id="UP001374584"/>
    </source>
</evidence>
<gene>
    <name evidence="2" type="ORF">VNO80_19054</name>
</gene>
<comment type="caution">
    <text evidence="2">The sequence shown here is derived from an EMBL/GenBank/DDBJ whole genome shotgun (WGS) entry which is preliminary data.</text>
</comment>
<keyword evidence="3" id="KW-1185">Reference proteome</keyword>
<dbReference type="Proteomes" id="UP001374584">
    <property type="component" value="Unassembled WGS sequence"/>
</dbReference>
<protein>
    <submittedName>
        <fullName evidence="2">Uncharacterized protein</fullName>
    </submittedName>
</protein>
<dbReference type="AlphaFoldDB" id="A0AAN9MIU1"/>
<feature type="region of interest" description="Disordered" evidence="1">
    <location>
        <begin position="1"/>
        <end position="23"/>
    </location>
</feature>
<reference evidence="2 3" key="1">
    <citation type="submission" date="2024-01" db="EMBL/GenBank/DDBJ databases">
        <title>The genomes of 5 underutilized Papilionoideae crops provide insights into root nodulation and disease resistanc.</title>
        <authorList>
            <person name="Jiang F."/>
        </authorList>
    </citation>
    <scope>NUCLEOTIDE SEQUENCE [LARGE SCALE GENOMIC DNA]</scope>
    <source>
        <strain evidence="2">JINMINGXINNONG_FW02</strain>
        <tissue evidence="2">Leaves</tissue>
    </source>
</reference>